<feature type="compositionally biased region" description="Low complexity" evidence="2">
    <location>
        <begin position="938"/>
        <end position="953"/>
    </location>
</feature>
<sequence>MPHTFDKSLDTLWFQLLFPHLHEYSRLLYVMKRENPLSSAAQGFAAKLAPKYSGPYTVPCSFTRRVRSEIRHRETPQANPYQRSEIRDPPRGAPVPAVSTPTLDAASNHAQKRARLSDIKACARGLRPGATPPAVPAPMTRSQRPLTGRTMQGRGIRVRCSVSPSTKLTTSSEQDILYILYYIDWQIHLFKNIKAMLIPNKLIKVPQEIVTKYKLPINVILASHISEIISHQDSLTFKLAPKFTEEDLVPTHFSKMKVKTSTNVTMQTYSELLADDPSSSKVVLPEYLDYYATAMLWFRILTLKAKNSQGLTTSEQDTLELIQTSSFSVPEPILLQLRALGNIVTSTKQHLYPGFPPLPTAIIAGFGGYYGQLLPPAAPEPVPAPAALVQPQPQVDAMLHNYYEEIPCLGVLAEAVQAAIGDAPPGRYQSRVVFQAQQPNTNLLGFRALGHRRNEAKNLAIDNSITVDEFKCYPQHGAINFNFLVAMSNVLANTKTFKNTDVVFSTMSEIGAQSQIVIEHPLVTAANAANRALVGDIKPSALSKESEPVFGSGIFFCTQLYKVTIGNNRLSWAMYNNIPNEWNINRNERRQQLPVQYPQPVFSTTSQQAGPFRTNIIKALVTTKHVINKSERNYDAVQLPIDIQAPLLPHAHILTTLQQNIVDSRYLIVRQNPNNTKLLPQDVLKRNCRPRKRTRIIQTSDDGRTITIRVKNRDSARAGQSFIFQTLVTVLKGENITPLAIAPTRIAANLLIEGRTIHSRFRLPLDINETTTTGVTPRSQNGQLIHAAKLADVQSDFNRSPEIHWISSISARRYSQGPSTHRCERCGHEVGTRSWLTKHRKNFVQRTSCQYCSLHFGTFSGVRQHERIAHPQYYQKNLEIEVNLEKGKPFIKLMEDSTMLTRDQIRHRRSRRQPATFRQITPPNIPPLSGPPHRYRHTSQPPITSSPQSLPSPNASVDTEDECDRAPDDFRVIANRPQTLPPRIPCLQIAGPSAMTKRKQHSRTPPEYARRAKRKRTSTSKISPNRRLHISTLSRCTPPQFACHAQKSGLS</sequence>
<gene>
    <name evidence="4" type="ORF">NQ317_012112</name>
</gene>
<keyword evidence="1" id="KW-0547">Nucleotide-binding</keyword>
<proteinExistence type="inferred from homology"/>
<comment type="cofactor">
    <cofactor evidence="1">
        <name>Mg(2+)</name>
        <dbReference type="ChEBI" id="CHEBI:18420"/>
    </cofactor>
</comment>
<reference evidence="4" key="1">
    <citation type="journal article" date="2023" name="Insect Mol. Biol.">
        <title>Genome sequencing provides insights into the evolution of gene families encoding plant cell wall-degrading enzymes in longhorned beetles.</title>
        <authorList>
            <person name="Shin N.R."/>
            <person name="Okamura Y."/>
            <person name="Kirsch R."/>
            <person name="Pauchet Y."/>
        </authorList>
    </citation>
    <scope>NUCLEOTIDE SEQUENCE</scope>
    <source>
        <strain evidence="4">MMC_N1</strain>
    </source>
</reference>
<dbReference type="PANTHER" id="PTHR10492">
    <property type="match status" value="1"/>
</dbReference>
<evidence type="ECO:0000256" key="2">
    <source>
        <dbReference type="SAM" id="MobiDB-lite"/>
    </source>
</evidence>
<evidence type="ECO:0000313" key="5">
    <source>
        <dbReference type="Proteomes" id="UP001162164"/>
    </source>
</evidence>
<dbReference type="EMBL" id="JAPWTJ010001541">
    <property type="protein sequence ID" value="KAJ8970999.1"/>
    <property type="molecule type" value="Genomic_DNA"/>
</dbReference>
<keyword evidence="1" id="KW-0233">DNA recombination</keyword>
<dbReference type="Pfam" id="PF05970">
    <property type="entry name" value="PIF1"/>
    <property type="match status" value="1"/>
</dbReference>
<dbReference type="PANTHER" id="PTHR10492:SF57">
    <property type="entry name" value="ATP-DEPENDENT DNA HELICASE"/>
    <property type="match status" value="1"/>
</dbReference>
<evidence type="ECO:0000313" key="4">
    <source>
        <dbReference type="EMBL" id="KAJ8970999.1"/>
    </source>
</evidence>
<dbReference type="PROSITE" id="PS00028">
    <property type="entry name" value="ZINC_FINGER_C2H2_1"/>
    <property type="match status" value="1"/>
</dbReference>
<evidence type="ECO:0000259" key="3">
    <source>
        <dbReference type="PROSITE" id="PS00028"/>
    </source>
</evidence>
<feature type="region of interest" description="Disordered" evidence="2">
    <location>
        <begin position="993"/>
        <end position="1023"/>
    </location>
</feature>
<organism evidence="4 5">
    <name type="scientific">Molorchus minor</name>
    <dbReference type="NCBI Taxonomy" id="1323400"/>
    <lineage>
        <taxon>Eukaryota</taxon>
        <taxon>Metazoa</taxon>
        <taxon>Ecdysozoa</taxon>
        <taxon>Arthropoda</taxon>
        <taxon>Hexapoda</taxon>
        <taxon>Insecta</taxon>
        <taxon>Pterygota</taxon>
        <taxon>Neoptera</taxon>
        <taxon>Endopterygota</taxon>
        <taxon>Coleoptera</taxon>
        <taxon>Polyphaga</taxon>
        <taxon>Cucujiformia</taxon>
        <taxon>Chrysomeloidea</taxon>
        <taxon>Cerambycidae</taxon>
        <taxon>Lamiinae</taxon>
        <taxon>Monochamini</taxon>
        <taxon>Molorchus</taxon>
    </lineage>
</organism>
<dbReference type="Proteomes" id="UP001162164">
    <property type="component" value="Unassembled WGS sequence"/>
</dbReference>
<keyword evidence="1" id="KW-0234">DNA repair</keyword>
<comment type="similarity">
    <text evidence="1">Belongs to the helicase family.</text>
</comment>
<protein>
    <recommendedName>
        <fullName evidence="1">ATP-dependent DNA helicase</fullName>
        <ecNumber evidence="1">5.6.2.3</ecNumber>
    </recommendedName>
</protein>
<feature type="region of interest" description="Disordered" evidence="2">
    <location>
        <begin position="903"/>
        <end position="963"/>
    </location>
</feature>
<feature type="region of interest" description="Disordered" evidence="2">
    <location>
        <begin position="127"/>
        <end position="147"/>
    </location>
</feature>
<dbReference type="InterPro" id="IPR013087">
    <property type="entry name" value="Znf_C2H2_type"/>
</dbReference>
<dbReference type="InterPro" id="IPR010285">
    <property type="entry name" value="DNA_helicase_pif1-like_DEAD"/>
</dbReference>
<comment type="catalytic activity">
    <reaction evidence="1">
        <text>ATP + H2O = ADP + phosphate + H(+)</text>
        <dbReference type="Rhea" id="RHEA:13065"/>
        <dbReference type="ChEBI" id="CHEBI:15377"/>
        <dbReference type="ChEBI" id="CHEBI:15378"/>
        <dbReference type="ChEBI" id="CHEBI:30616"/>
        <dbReference type="ChEBI" id="CHEBI:43474"/>
        <dbReference type="ChEBI" id="CHEBI:456216"/>
        <dbReference type="EC" id="5.6.2.3"/>
    </reaction>
</comment>
<comment type="caution">
    <text evidence="4">The sequence shown here is derived from an EMBL/GenBank/DDBJ whole genome shotgun (WGS) entry which is preliminary data.</text>
</comment>
<keyword evidence="5" id="KW-1185">Reference proteome</keyword>
<feature type="domain" description="C2H2-type" evidence="3">
    <location>
        <begin position="849"/>
        <end position="870"/>
    </location>
</feature>
<keyword evidence="1" id="KW-0378">Hydrolase</keyword>
<feature type="compositionally biased region" description="Basic residues" evidence="2">
    <location>
        <begin position="1011"/>
        <end position="1023"/>
    </location>
</feature>
<keyword evidence="1" id="KW-0227">DNA damage</keyword>
<keyword evidence="1" id="KW-0067">ATP-binding</keyword>
<feature type="region of interest" description="Disordered" evidence="2">
    <location>
        <begin position="68"/>
        <end position="98"/>
    </location>
</feature>
<name>A0ABQ9J173_9CUCU</name>
<accession>A0ABQ9J173</accession>
<keyword evidence="1" id="KW-0347">Helicase</keyword>
<dbReference type="EC" id="5.6.2.3" evidence="1"/>
<evidence type="ECO:0000256" key="1">
    <source>
        <dbReference type="RuleBase" id="RU363044"/>
    </source>
</evidence>